<name>A0A7X0JAW5_9SPHN</name>
<evidence type="ECO:0000313" key="3">
    <source>
        <dbReference type="EMBL" id="MBB6503217.1"/>
    </source>
</evidence>
<evidence type="ECO:0000259" key="2">
    <source>
        <dbReference type="Pfam" id="PF05257"/>
    </source>
</evidence>
<reference evidence="3 4" key="2">
    <citation type="submission" date="2020-08" db="EMBL/GenBank/DDBJ databases">
        <authorList>
            <person name="Partida-Martinez L."/>
            <person name="Huntemann M."/>
            <person name="Clum A."/>
            <person name="Wang J."/>
            <person name="Palaniappan K."/>
            <person name="Ritter S."/>
            <person name="Chen I.-M."/>
            <person name="Stamatis D."/>
            <person name="Reddy T."/>
            <person name="O'Malley R."/>
            <person name="Daum C."/>
            <person name="Shapiro N."/>
            <person name="Ivanova N."/>
            <person name="Kyrpides N."/>
            <person name="Woyke T."/>
        </authorList>
    </citation>
    <scope>NUCLEOTIDE SEQUENCE [LARGE SCALE GENOMIC DNA]</scope>
    <source>
        <strain evidence="3 4">AS3.13</strain>
    </source>
</reference>
<feature type="coiled-coil region" evidence="1">
    <location>
        <begin position="309"/>
        <end position="383"/>
    </location>
</feature>
<accession>A0A7X0JAW5</accession>
<dbReference type="InterPro" id="IPR013423">
    <property type="entry name" value="CHP02594"/>
</dbReference>
<sequence length="1245" mass="129716">MSTDIVARLQLRADQFSSENARAFADLRQRATSTAQEIRGTWSSALTDVQRLAQSALDVRPTKSGALDLSGEIAQLTAAAQAADRKAAAFRMVEEASQRIAFADGIATEKELQRADAARVSARMEEENAGQIRARIAALKQLQVELDEVAAATGHSIAVGQHASGATAQQRQSMIMLGQQFQDFAVQVGSGQSITTAFAQQIGQAGFALQGMGGRLAGVSAFLTSFGGIATMTAVVALAPLLGKLLETNDALGDAERKMREDARATEINEKAKKSFAKTVEGVTAAVRDQNDELKKSIETQRSTSRQANADANERLARLIKEYGALDRKLTAARAEAARAAAASPQPGTAMISSTAGKEAQRVADLERQMAKLRADGRLATEAVNRTRVALAELDAAASVDPIVRITQHYDEMKRAAQQAAIASGNVTGALTKELAAIERRREAALKAERDRQAAENRKPGALGAQLAGENGAATLAAARQYLGTRETGAGKATLRELFGTAGISIDPEKVAWCAAFVNAVLAGQGIKGTGSLSARSFLNFGTATNRPLPGDIVVLRRGNGDQGHVGFFEGTDARGRIRVTGGNQGRDGAVTSSSFARDDVLAFRRAPTASRSYAEELRQQKEAAAAAKRTNEQLETSLDQLARHYDPVAAAARVYREELDQIFKLVAAGKLTQGEGFDYAMRARQHAVASRAQGFDQAFRETIGGDAIARAVEELNSGIMSGADLWAHRLELGAMSAGEALSGAVGSVAEMFGLRISGPLTHLLRPGGIAGQSAETAQLISQALKATGLTLSPASIDKLSGVLAGAAMGQIGGSVFSSITGAKQSKVGSAIGGVVGEMAGKAVAGTITKAVGGKLGSLLGNAAGPIGAALGGVLGGVLGNLFMHTPRGAAVITSVNSNAALSGDRQVTDGLSGSARSVQTALRRVADAFGTEVGAFAVSIGKGKNNFRVSSTGSAQVGAKNPRNASIIYDGPDEATAVLVATQDAIRDGAIRISKTAQRVLSLGIDLDAALSKAVLIESVPRELKALLDPVGAAVDDLNRKFRKTVAALQEGGASAEEMAQAEQLYNLQLQQVKTSTASASASLKTFLTDLKLGSNSPYSYRDQEATALAQLKPYLDQIGAGQRIDQEKYQSAARAYLDVERELYGSTSKYFDAQALIQAATAKAIETIDNAVPIAGGVENPFAKATADSAAKTAANTQTGNELLEQLSDQIGDVRALLERMSARGSGLGDGFIGANRAFVEAA</sequence>
<dbReference type="NCBIfam" id="TIGR02594">
    <property type="entry name" value="TIGR02594 family protein"/>
    <property type="match status" value="1"/>
</dbReference>
<proteinExistence type="predicted"/>
<keyword evidence="1" id="KW-0175">Coiled coil</keyword>
<dbReference type="Gene3D" id="3.90.1720.10">
    <property type="entry name" value="endopeptidase domain like (from Nostoc punctiforme)"/>
    <property type="match status" value="1"/>
</dbReference>
<dbReference type="Proteomes" id="UP000522313">
    <property type="component" value="Unassembled WGS sequence"/>
</dbReference>
<evidence type="ECO:0000313" key="4">
    <source>
        <dbReference type="Proteomes" id="UP000522313"/>
    </source>
</evidence>
<organism evidence="3 4">
    <name type="scientific">Sphingomonas endophytica</name>
    <dbReference type="NCBI Taxonomy" id="869719"/>
    <lineage>
        <taxon>Bacteria</taxon>
        <taxon>Pseudomonadati</taxon>
        <taxon>Pseudomonadota</taxon>
        <taxon>Alphaproteobacteria</taxon>
        <taxon>Sphingomonadales</taxon>
        <taxon>Sphingomonadaceae</taxon>
        <taxon>Sphingomonas</taxon>
    </lineage>
</organism>
<feature type="domain" description="Peptidase C51" evidence="2">
    <location>
        <begin position="509"/>
        <end position="584"/>
    </location>
</feature>
<protein>
    <submittedName>
        <fullName evidence="3">Uncharacterized protein (TIGR02594 family)</fullName>
    </submittedName>
</protein>
<dbReference type="EMBL" id="JACHBT010000001">
    <property type="protein sequence ID" value="MBB6503217.1"/>
    <property type="molecule type" value="Genomic_DNA"/>
</dbReference>
<dbReference type="InterPro" id="IPR007921">
    <property type="entry name" value="CHAP_dom"/>
</dbReference>
<dbReference type="RefSeq" id="WP_184503766.1">
    <property type="nucleotide sequence ID" value="NZ_JACHBT010000001.1"/>
</dbReference>
<feature type="coiled-coil region" evidence="1">
    <location>
        <begin position="615"/>
        <end position="645"/>
    </location>
</feature>
<dbReference type="AlphaFoldDB" id="A0A7X0JAW5"/>
<comment type="caution">
    <text evidence="3">The sequence shown here is derived from an EMBL/GenBank/DDBJ whole genome shotgun (WGS) entry which is preliminary data.</text>
</comment>
<dbReference type="PANTHER" id="PTHR45615:SF66">
    <property type="entry name" value="CARD DOMAIN-CONTAINING PROTEIN"/>
    <property type="match status" value="1"/>
</dbReference>
<evidence type="ECO:0000256" key="1">
    <source>
        <dbReference type="SAM" id="Coils"/>
    </source>
</evidence>
<reference evidence="3 4" key="1">
    <citation type="submission" date="2020-08" db="EMBL/GenBank/DDBJ databases">
        <title>The Agave Microbiome: Exploring the role of microbial communities in plant adaptations to desert environments.</title>
        <authorList>
            <person name="Partida-Martinez L.P."/>
        </authorList>
    </citation>
    <scope>NUCLEOTIDE SEQUENCE [LARGE SCALE GENOMIC DNA]</scope>
    <source>
        <strain evidence="3 4">AS3.13</strain>
    </source>
</reference>
<gene>
    <name evidence="3" type="ORF">F4693_000166</name>
</gene>
<dbReference type="PANTHER" id="PTHR45615">
    <property type="entry name" value="MYOSIN HEAVY CHAIN, NON-MUSCLE"/>
    <property type="match status" value="1"/>
</dbReference>
<dbReference type="Pfam" id="PF05257">
    <property type="entry name" value="CHAP"/>
    <property type="match status" value="1"/>
</dbReference>